<evidence type="ECO:0000256" key="4">
    <source>
        <dbReference type="PROSITE-ProRule" id="PRU00175"/>
    </source>
</evidence>
<dbReference type="InterPro" id="IPR001841">
    <property type="entry name" value="Znf_RING"/>
</dbReference>
<dbReference type="SUPFAM" id="SSF57850">
    <property type="entry name" value="RING/U-box"/>
    <property type="match status" value="1"/>
</dbReference>
<dbReference type="PROSITE" id="PS50089">
    <property type="entry name" value="ZF_RING_2"/>
    <property type="match status" value="1"/>
</dbReference>
<evidence type="ECO:0000259" key="7">
    <source>
        <dbReference type="PROSITE" id="PS50089"/>
    </source>
</evidence>
<keyword evidence="10" id="KW-1185">Reference proteome</keyword>
<evidence type="ECO:0000313" key="9">
    <source>
        <dbReference type="EMBL" id="KNE99269.1"/>
    </source>
</evidence>
<name>A0A0L0UQR9_9BASI</name>
<keyword evidence="6" id="KW-0472">Membrane</keyword>
<dbReference type="OrthoDB" id="8062037at2759"/>
<proteinExistence type="predicted"/>
<keyword evidence="1" id="KW-0479">Metal-binding</keyword>
<dbReference type="STRING" id="1165861.A0A0L0UQR9"/>
<accession>A0A0L0UQR9</accession>
<evidence type="ECO:0000256" key="6">
    <source>
        <dbReference type="SAM" id="Phobius"/>
    </source>
</evidence>
<dbReference type="Gene3D" id="3.30.40.10">
    <property type="entry name" value="Zinc/RING finger domain, C3HC4 (zinc finger)"/>
    <property type="match status" value="1"/>
</dbReference>
<organism evidence="8 10">
    <name type="scientific">Puccinia striiformis f. sp. tritici PST-78</name>
    <dbReference type="NCBI Taxonomy" id="1165861"/>
    <lineage>
        <taxon>Eukaryota</taxon>
        <taxon>Fungi</taxon>
        <taxon>Dikarya</taxon>
        <taxon>Basidiomycota</taxon>
        <taxon>Pucciniomycotina</taxon>
        <taxon>Pucciniomycetes</taxon>
        <taxon>Pucciniales</taxon>
        <taxon>Pucciniaceae</taxon>
        <taxon>Puccinia</taxon>
    </lineage>
</organism>
<sequence length="243" mass="26915">MGLESSSVERWLANSPHLTESTGEVGGTRHLPNLIRQHTWSSASPTSRTSFHRPTVSLSTGSTRMVEKPHFTVDISPSWESRLFHREALAERVAYPDLRKPTSPSIDVESLGSSHALASYGGSIDERDDCAVCLGFLDSDTLSLKCEHVFHRECINQWLRHNPSCPSCRAAIPQDSEYGPPGSQAEQEQGNASQAEDANNHTLVLGFPVANSDLECFCWRFRFFCFFTGVACLIVAMIFVARL</sequence>
<evidence type="ECO:0000313" key="8">
    <source>
        <dbReference type="EMBL" id="KNE89393.1"/>
    </source>
</evidence>
<dbReference type="GO" id="GO:0008270">
    <property type="term" value="F:zinc ion binding"/>
    <property type="evidence" value="ECO:0007669"/>
    <property type="project" value="UniProtKB-KW"/>
</dbReference>
<keyword evidence="3" id="KW-0862">Zinc</keyword>
<keyword evidence="6" id="KW-0812">Transmembrane</keyword>
<protein>
    <recommendedName>
        <fullName evidence="7">RING-type domain-containing protein</fullName>
    </recommendedName>
</protein>
<dbReference type="Pfam" id="PF13639">
    <property type="entry name" value="zf-RING_2"/>
    <property type="match status" value="1"/>
</dbReference>
<gene>
    <name evidence="9" type="ORF">PSTG_07383</name>
    <name evidence="8" type="ORF">PSTG_17152</name>
</gene>
<reference evidence="8" key="1">
    <citation type="submission" date="2014-03" db="EMBL/GenBank/DDBJ databases">
        <title>Cloning and expression analysis of gamma-glutamylcysteines synthetase in perennial ryegrass.</title>
        <authorList>
            <person name="Wei S."/>
            <person name="Sun Z."/>
        </authorList>
    </citation>
    <scope>NUCLEOTIDE SEQUENCE</scope>
    <source>
        <strain evidence="8">Race PST-78</strain>
    </source>
</reference>
<evidence type="ECO:0000256" key="1">
    <source>
        <dbReference type="ARBA" id="ARBA00022723"/>
    </source>
</evidence>
<dbReference type="PANTHER" id="PTHR45969">
    <property type="entry name" value="RING ZINC FINGER PROTEIN-RELATED"/>
    <property type="match status" value="1"/>
</dbReference>
<evidence type="ECO:0000313" key="10">
    <source>
        <dbReference type="Proteomes" id="UP000054564"/>
    </source>
</evidence>
<evidence type="ECO:0000256" key="3">
    <source>
        <dbReference type="ARBA" id="ARBA00022833"/>
    </source>
</evidence>
<dbReference type="SMART" id="SM00184">
    <property type="entry name" value="RING"/>
    <property type="match status" value="1"/>
</dbReference>
<feature type="domain" description="RING-type" evidence="7">
    <location>
        <begin position="130"/>
        <end position="169"/>
    </location>
</feature>
<feature type="transmembrane region" description="Helical" evidence="6">
    <location>
        <begin position="221"/>
        <end position="241"/>
    </location>
</feature>
<dbReference type="EMBL" id="AJIL01000047">
    <property type="protein sequence ID" value="KNE99269.1"/>
    <property type="molecule type" value="Genomic_DNA"/>
</dbReference>
<dbReference type="GO" id="GO:0061630">
    <property type="term" value="F:ubiquitin protein ligase activity"/>
    <property type="evidence" value="ECO:0007669"/>
    <property type="project" value="TreeGrafter"/>
</dbReference>
<feature type="region of interest" description="Disordered" evidence="5">
    <location>
        <begin position="42"/>
        <end position="63"/>
    </location>
</feature>
<dbReference type="PANTHER" id="PTHR45969:SF69">
    <property type="entry name" value="FINGER DOMAIN PROTEIN, PUTATIVE (AFU_ORTHOLOGUE AFUA_3G12190)-RELATED"/>
    <property type="match status" value="1"/>
</dbReference>
<evidence type="ECO:0000256" key="2">
    <source>
        <dbReference type="ARBA" id="ARBA00022771"/>
    </source>
</evidence>
<dbReference type="EMBL" id="AJIL01000375">
    <property type="protein sequence ID" value="KNE89393.1"/>
    <property type="molecule type" value="Genomic_DNA"/>
</dbReference>
<keyword evidence="6" id="KW-1133">Transmembrane helix</keyword>
<dbReference type="Proteomes" id="UP000054564">
    <property type="component" value="Unassembled WGS sequence"/>
</dbReference>
<dbReference type="InterPro" id="IPR013083">
    <property type="entry name" value="Znf_RING/FYVE/PHD"/>
</dbReference>
<dbReference type="AlphaFoldDB" id="A0A0L0UQR9"/>
<evidence type="ECO:0000256" key="5">
    <source>
        <dbReference type="SAM" id="MobiDB-lite"/>
    </source>
</evidence>
<keyword evidence="2 4" id="KW-0863">Zinc-finger</keyword>
<dbReference type="GO" id="GO:0016567">
    <property type="term" value="P:protein ubiquitination"/>
    <property type="evidence" value="ECO:0007669"/>
    <property type="project" value="TreeGrafter"/>
</dbReference>
<comment type="caution">
    <text evidence="8">The sequence shown here is derived from an EMBL/GenBank/DDBJ whole genome shotgun (WGS) entry which is preliminary data.</text>
</comment>
<reference evidence="10" key="2">
    <citation type="submission" date="2014-03" db="EMBL/GenBank/DDBJ databases">
        <title>The Genome Sequence of Puccinia striiformis f. sp. tritici PST-78.</title>
        <authorList>
            <consortium name="The Broad Institute Genome Sequencing Platform"/>
            <person name="Cuomo C."/>
            <person name="Hulbert S."/>
            <person name="Chen X."/>
            <person name="Walker B."/>
            <person name="Young S.K."/>
            <person name="Zeng Q."/>
            <person name="Gargeya S."/>
            <person name="Fitzgerald M."/>
            <person name="Haas B."/>
            <person name="Abouelleil A."/>
            <person name="Alvarado L."/>
            <person name="Arachchi H.M."/>
            <person name="Berlin A.M."/>
            <person name="Chapman S.B."/>
            <person name="Goldberg J."/>
            <person name="Griggs A."/>
            <person name="Gujja S."/>
            <person name="Hansen M."/>
            <person name="Howarth C."/>
            <person name="Imamovic A."/>
            <person name="Larimer J."/>
            <person name="McCowan C."/>
            <person name="Montmayeur A."/>
            <person name="Murphy C."/>
            <person name="Neiman D."/>
            <person name="Pearson M."/>
            <person name="Priest M."/>
            <person name="Roberts A."/>
            <person name="Saif S."/>
            <person name="Shea T."/>
            <person name="Sisk P."/>
            <person name="Sykes S."/>
            <person name="Wortman J."/>
            <person name="Nusbaum C."/>
            <person name="Birren B."/>
        </authorList>
    </citation>
    <scope>NUCLEOTIDE SEQUENCE [LARGE SCALE GENOMIC DNA]</scope>
    <source>
        <strain evidence="10">race PST-78</strain>
    </source>
</reference>